<reference evidence="2" key="2">
    <citation type="submission" date="2020-05" db="UniProtKB">
        <authorList>
            <consortium name="EnsemblMetazoa"/>
        </authorList>
    </citation>
    <scope>IDENTIFICATION</scope>
    <source>
        <strain evidence="2">wikel</strain>
    </source>
</reference>
<accession>B7QFG0</accession>
<dbReference type="HOGENOM" id="CLU_3002424_0_0_1"/>
<dbReference type="EnsemblMetazoa" id="ISCW013097-RA">
    <property type="protein sequence ID" value="ISCW013097-PA"/>
    <property type="gene ID" value="ISCW013097"/>
</dbReference>
<gene>
    <name evidence="1" type="ORF">IscW_ISCW013097</name>
</gene>
<proteinExistence type="predicted"/>
<dbReference type="EMBL" id="ABJB010269928">
    <property type="status" value="NOT_ANNOTATED_CDS"/>
    <property type="molecule type" value="Genomic_DNA"/>
</dbReference>
<dbReference type="AlphaFoldDB" id="B7QFG0"/>
<protein>
    <submittedName>
        <fullName evidence="1 2">Uncharacterized protein</fullName>
    </submittedName>
</protein>
<dbReference type="VEuPathDB" id="VectorBase:ISCW013097"/>
<feature type="non-terminal residue" evidence="1">
    <location>
        <position position="57"/>
    </location>
</feature>
<keyword evidence="3" id="KW-1185">Reference proteome</keyword>
<dbReference type="Proteomes" id="UP000001555">
    <property type="component" value="Unassembled WGS sequence"/>
</dbReference>
<evidence type="ECO:0000313" key="1">
    <source>
        <dbReference type="EMBL" id="EEC17582.1"/>
    </source>
</evidence>
<evidence type="ECO:0000313" key="3">
    <source>
        <dbReference type="Proteomes" id="UP000001555"/>
    </source>
</evidence>
<reference evidence="1 3" key="1">
    <citation type="submission" date="2008-03" db="EMBL/GenBank/DDBJ databases">
        <title>Annotation of Ixodes scapularis.</title>
        <authorList>
            <consortium name="Ixodes scapularis Genome Project Consortium"/>
            <person name="Caler E."/>
            <person name="Hannick L.I."/>
            <person name="Bidwell S."/>
            <person name="Joardar V."/>
            <person name="Thiagarajan M."/>
            <person name="Amedeo P."/>
            <person name="Galinsky K.J."/>
            <person name="Schobel S."/>
            <person name="Inman J."/>
            <person name="Hostetler J."/>
            <person name="Miller J."/>
            <person name="Hammond M."/>
            <person name="Megy K."/>
            <person name="Lawson D."/>
            <person name="Kodira C."/>
            <person name="Sutton G."/>
            <person name="Meyer J."/>
            <person name="Hill C.A."/>
            <person name="Birren B."/>
            <person name="Nene V."/>
            <person name="Collins F."/>
            <person name="Alarcon-Chaidez F."/>
            <person name="Wikel S."/>
            <person name="Strausberg R."/>
        </authorList>
    </citation>
    <scope>NUCLEOTIDE SEQUENCE [LARGE SCALE GENOMIC DNA]</scope>
    <source>
        <strain evidence="3">Wikel</strain>
        <strain evidence="1">Wikel colony</strain>
    </source>
</reference>
<dbReference type="EMBL" id="DS925520">
    <property type="protein sequence ID" value="EEC17582.1"/>
    <property type="molecule type" value="Genomic_DNA"/>
</dbReference>
<organism>
    <name type="scientific">Ixodes scapularis</name>
    <name type="common">Black-legged tick</name>
    <name type="synonym">Deer tick</name>
    <dbReference type="NCBI Taxonomy" id="6945"/>
    <lineage>
        <taxon>Eukaryota</taxon>
        <taxon>Metazoa</taxon>
        <taxon>Ecdysozoa</taxon>
        <taxon>Arthropoda</taxon>
        <taxon>Chelicerata</taxon>
        <taxon>Arachnida</taxon>
        <taxon>Acari</taxon>
        <taxon>Parasitiformes</taxon>
        <taxon>Ixodida</taxon>
        <taxon>Ixodoidea</taxon>
        <taxon>Ixodidae</taxon>
        <taxon>Ixodinae</taxon>
        <taxon>Ixodes</taxon>
    </lineage>
</organism>
<dbReference type="VEuPathDB" id="VectorBase:ISCI013097"/>
<name>B7QFG0_IXOSC</name>
<feature type="non-terminal residue" evidence="1">
    <location>
        <position position="1"/>
    </location>
</feature>
<dbReference type="InParanoid" id="B7QFG0"/>
<dbReference type="PaxDb" id="6945-B7QFG0"/>
<evidence type="ECO:0000313" key="2">
    <source>
        <dbReference type="EnsemblMetazoa" id="ISCW013097-PA"/>
    </source>
</evidence>
<sequence>DLALVLMTYRATPSNGIPSPAEMLMGRRIRTPIPACPSSLLPLYPEKSFSKQLQARQ</sequence>